<dbReference type="AlphaFoldDB" id="A0A6L2M6T0"/>
<accession>A0A6L2M6T0</accession>
<dbReference type="PANTHER" id="PTHR33067">
    <property type="entry name" value="RNA-DIRECTED DNA POLYMERASE-RELATED"/>
    <property type="match status" value="1"/>
</dbReference>
<reference evidence="1" key="1">
    <citation type="journal article" date="2019" name="Sci. Rep.">
        <title>Draft genome of Tanacetum cinerariifolium, the natural source of mosquito coil.</title>
        <authorList>
            <person name="Yamashiro T."/>
            <person name="Shiraishi A."/>
            <person name="Satake H."/>
            <person name="Nakayama K."/>
        </authorList>
    </citation>
    <scope>NUCLEOTIDE SEQUENCE</scope>
</reference>
<sequence length="234" mass="25200">MTTPATVKAVEETCVICEGAHPYYDCIATDGNISSVYATTGSLPSNTIPNPRADLKAITTPSGVTLVGPSVSPPLSKEVPEVTKDTVQPSTENIQPPVVQTQVPIDDPVVAPKAKPTIPYPSRANKQKLPTTLVNESCSAVILKMFPEKLGDPSKFLIPCEFPKFDECLALTDLGASINLMPLSIWNKLSLPELTSTQMILELADRSTTRPAGIGKDVFCKSRKVPFSNRFCRS</sequence>
<gene>
    <name evidence="1" type="ORF">Tci_041646</name>
</gene>
<proteinExistence type="predicted"/>
<evidence type="ECO:0008006" key="2">
    <source>
        <dbReference type="Google" id="ProtNLM"/>
    </source>
</evidence>
<name>A0A6L2M6T0_TANCI</name>
<dbReference type="Gene3D" id="2.40.70.10">
    <property type="entry name" value="Acid Proteases"/>
    <property type="match status" value="1"/>
</dbReference>
<organism evidence="1">
    <name type="scientific">Tanacetum cinerariifolium</name>
    <name type="common">Dalmatian daisy</name>
    <name type="synonym">Chrysanthemum cinerariifolium</name>
    <dbReference type="NCBI Taxonomy" id="118510"/>
    <lineage>
        <taxon>Eukaryota</taxon>
        <taxon>Viridiplantae</taxon>
        <taxon>Streptophyta</taxon>
        <taxon>Embryophyta</taxon>
        <taxon>Tracheophyta</taxon>
        <taxon>Spermatophyta</taxon>
        <taxon>Magnoliopsida</taxon>
        <taxon>eudicotyledons</taxon>
        <taxon>Gunneridae</taxon>
        <taxon>Pentapetalae</taxon>
        <taxon>asterids</taxon>
        <taxon>campanulids</taxon>
        <taxon>Asterales</taxon>
        <taxon>Asteraceae</taxon>
        <taxon>Asteroideae</taxon>
        <taxon>Anthemideae</taxon>
        <taxon>Anthemidinae</taxon>
        <taxon>Tanacetum</taxon>
    </lineage>
</organism>
<protein>
    <recommendedName>
        <fullName evidence="2">Reverse transcriptase domain-containing protein</fullName>
    </recommendedName>
</protein>
<comment type="caution">
    <text evidence="1">The sequence shown here is derived from an EMBL/GenBank/DDBJ whole genome shotgun (WGS) entry which is preliminary data.</text>
</comment>
<dbReference type="PANTHER" id="PTHR33067:SF9">
    <property type="entry name" value="RNA-DIRECTED DNA POLYMERASE"/>
    <property type="match status" value="1"/>
</dbReference>
<dbReference type="InterPro" id="IPR021109">
    <property type="entry name" value="Peptidase_aspartic_dom_sf"/>
</dbReference>
<dbReference type="EMBL" id="BKCJ010005977">
    <property type="protein sequence ID" value="GEU69668.1"/>
    <property type="molecule type" value="Genomic_DNA"/>
</dbReference>
<evidence type="ECO:0000313" key="1">
    <source>
        <dbReference type="EMBL" id="GEU69668.1"/>
    </source>
</evidence>